<keyword evidence="4 10" id="KW-1003">Cell membrane</keyword>
<comment type="similarity">
    <text evidence="2 10">Belongs to the GSP M family.</text>
</comment>
<dbReference type="Gene3D" id="3.30.1360.100">
    <property type="entry name" value="General secretion pathway protein M, EpsM"/>
    <property type="match status" value="1"/>
</dbReference>
<dbReference type="OrthoDB" id="6624834at2"/>
<evidence type="ECO:0000256" key="7">
    <source>
        <dbReference type="ARBA" id="ARBA00022927"/>
    </source>
</evidence>
<dbReference type="STRING" id="171383.AKJ31_15210"/>
<comment type="function">
    <text evidence="10">Inner membrane component of the type II secretion system required for the energy-dependent secretion of extracellular factors such as proteases and toxins from the periplasm.</text>
</comment>
<dbReference type="PATRIC" id="fig|171383.3.peg.3113"/>
<comment type="caution">
    <text evidence="12">The sequence shown here is derived from an EMBL/GenBank/DDBJ whole genome shotgun (WGS) entry which is preliminary data.</text>
</comment>
<evidence type="ECO:0000256" key="2">
    <source>
        <dbReference type="ARBA" id="ARBA00010637"/>
    </source>
</evidence>
<keyword evidence="13" id="KW-1185">Reference proteome</keyword>
<dbReference type="EMBL" id="LHPI01000016">
    <property type="protein sequence ID" value="KOO06623.1"/>
    <property type="molecule type" value="Genomic_DNA"/>
</dbReference>
<dbReference type="AlphaFoldDB" id="A0A0M0HYA9"/>
<evidence type="ECO:0000256" key="10">
    <source>
        <dbReference type="PIRNR" id="PIRNR006291"/>
    </source>
</evidence>
<protein>
    <recommendedName>
        <fullName evidence="10">Type II secretion system protein M</fullName>
        <shortName evidence="10">T2SS protein M</shortName>
    </recommendedName>
    <alternativeName>
        <fullName evidence="10">General secretion pathway protein M</fullName>
    </alternativeName>
</protein>
<dbReference type="GO" id="GO:0005886">
    <property type="term" value="C:plasma membrane"/>
    <property type="evidence" value="ECO:0007669"/>
    <property type="project" value="UniProtKB-SubCell"/>
</dbReference>
<keyword evidence="7 10" id="KW-0653">Protein transport</keyword>
<evidence type="ECO:0000256" key="5">
    <source>
        <dbReference type="ARBA" id="ARBA00022519"/>
    </source>
</evidence>
<dbReference type="PIRSF" id="PIRSF006291">
    <property type="entry name" value="GspM"/>
    <property type="match status" value="1"/>
</dbReference>
<dbReference type="InterPro" id="IPR007690">
    <property type="entry name" value="T2SS_GspM"/>
</dbReference>
<dbReference type="SUPFAM" id="SSF103054">
    <property type="entry name" value="General secretion pathway protein M, EpsM"/>
    <property type="match status" value="1"/>
</dbReference>
<keyword evidence="6 11" id="KW-0812">Transmembrane</keyword>
<keyword evidence="9 10" id="KW-0472">Membrane</keyword>
<proteinExistence type="inferred from homology"/>
<keyword evidence="3 10" id="KW-0813">Transport</keyword>
<keyword evidence="5 10" id="KW-0997">Cell inner membrane</keyword>
<name>A0A0M0HYA9_9VIBR</name>
<feature type="transmembrane region" description="Helical" evidence="11">
    <location>
        <begin position="21"/>
        <end position="39"/>
    </location>
</feature>
<accession>A0A0M0HYA9</accession>
<evidence type="ECO:0000256" key="6">
    <source>
        <dbReference type="ARBA" id="ARBA00022692"/>
    </source>
</evidence>
<dbReference type="GO" id="GO:0015628">
    <property type="term" value="P:protein secretion by the type II secretion system"/>
    <property type="evidence" value="ECO:0007669"/>
    <property type="project" value="InterPro"/>
</dbReference>
<dbReference type="RefSeq" id="WP_053409963.1">
    <property type="nucleotide sequence ID" value="NZ_DAIPHI010000023.1"/>
</dbReference>
<keyword evidence="8 11" id="KW-1133">Transmembrane helix</keyword>
<evidence type="ECO:0000313" key="12">
    <source>
        <dbReference type="EMBL" id="KOO06623.1"/>
    </source>
</evidence>
<organism evidence="12 13">
    <name type="scientific">Vibrio hepatarius</name>
    <dbReference type="NCBI Taxonomy" id="171383"/>
    <lineage>
        <taxon>Bacteria</taxon>
        <taxon>Pseudomonadati</taxon>
        <taxon>Pseudomonadota</taxon>
        <taxon>Gammaproteobacteria</taxon>
        <taxon>Vibrionales</taxon>
        <taxon>Vibrionaceae</taxon>
        <taxon>Vibrio</taxon>
        <taxon>Vibrio oreintalis group</taxon>
    </lineage>
</organism>
<sequence>MNSLMMSLQNWWSQISAREQRLVVVCAVLLVLGTLYWGVIQPVSQRAENAQLRIQSEKQLLSWVQDKADEIASLRGQNGQVISNTPMNQAISSTAGRFGVELIRVQPRDEQLQVWITPLPFNRLVEWMSFLQDTHGISVTFLDIDKGDQSGVVEVKRLQFTKG</sequence>
<evidence type="ECO:0000256" key="9">
    <source>
        <dbReference type="ARBA" id="ARBA00023136"/>
    </source>
</evidence>
<evidence type="ECO:0000256" key="3">
    <source>
        <dbReference type="ARBA" id="ARBA00022448"/>
    </source>
</evidence>
<reference evidence="13" key="1">
    <citation type="submission" date="2015-08" db="EMBL/GenBank/DDBJ databases">
        <title>Vibrio galatheae sp. nov., a novel member of the Vibrionaceae family isolated from the Solomon Islands.</title>
        <authorList>
            <person name="Giubergia S."/>
            <person name="Machado H."/>
            <person name="Mateiu R.V."/>
            <person name="Gram L."/>
        </authorList>
    </citation>
    <scope>NUCLEOTIDE SEQUENCE [LARGE SCALE GENOMIC DNA]</scope>
    <source>
        <strain evidence="13">DSM 19134</strain>
    </source>
</reference>
<evidence type="ECO:0000256" key="8">
    <source>
        <dbReference type="ARBA" id="ARBA00022989"/>
    </source>
</evidence>
<evidence type="ECO:0000256" key="4">
    <source>
        <dbReference type="ARBA" id="ARBA00022475"/>
    </source>
</evidence>
<comment type="subcellular location">
    <subcellularLocation>
        <location evidence="1">Cell inner membrane</location>
        <topology evidence="1">Single-pass membrane protein</topology>
    </subcellularLocation>
</comment>
<dbReference type="Pfam" id="PF04612">
    <property type="entry name" value="T2SSM"/>
    <property type="match status" value="1"/>
</dbReference>
<dbReference type="InterPro" id="IPR023229">
    <property type="entry name" value="T2SS_M_periplasmic_sf"/>
</dbReference>
<evidence type="ECO:0000313" key="13">
    <source>
        <dbReference type="Proteomes" id="UP000037530"/>
    </source>
</evidence>
<evidence type="ECO:0000256" key="11">
    <source>
        <dbReference type="SAM" id="Phobius"/>
    </source>
</evidence>
<dbReference type="GO" id="GO:0015627">
    <property type="term" value="C:type II protein secretion system complex"/>
    <property type="evidence" value="ECO:0007669"/>
    <property type="project" value="InterPro"/>
</dbReference>
<gene>
    <name evidence="12" type="ORF">AKJ31_15210</name>
</gene>
<evidence type="ECO:0000256" key="1">
    <source>
        <dbReference type="ARBA" id="ARBA00004377"/>
    </source>
</evidence>
<dbReference type="Proteomes" id="UP000037530">
    <property type="component" value="Unassembled WGS sequence"/>
</dbReference>